<keyword evidence="1" id="KW-0472">Membrane</keyword>
<dbReference type="Proteomes" id="UP000825886">
    <property type="component" value="Chromosome"/>
</dbReference>
<keyword evidence="1" id="KW-0812">Transmembrane</keyword>
<dbReference type="EMBL" id="CP081864">
    <property type="protein sequence ID" value="QZN97540.1"/>
    <property type="molecule type" value="Genomic_DNA"/>
</dbReference>
<gene>
    <name evidence="2" type="ORF">K6K13_09550</name>
</gene>
<sequence length="292" mass="32499">MEQNAHCFSAQQKRKKNLQGVSMNWQHVFFSAAVALVVASVLTLMRKKQWIGKTTWVVIFVAVIIGWNVIDTAYLMPDKARSLELQYAESSMVKLPIFQAIKQYAPDTYQALKEKVVDAKAEGKDLQQAIDLVQADSSAFLLSRLYPAPDDKVISTLKVMLEQGENIQQQSDEACFKFFFPFVSGGVNPLALNSAELIQRRMNADSELVAASYTSPRVADKPREDAAAAHALQPVIQRLYGQYGADLQMIADPAAKQVDRKKACDITLQLYRHILALPPQQAAAVIRTVLTN</sequence>
<reference evidence="2 3" key="1">
    <citation type="submission" date="2021-08" db="EMBL/GenBank/DDBJ databases">
        <title>Culture and genomic analysis of Symbiopectobacterium purcellii sp. nov. gen. nov., isolated from the leafhopper Empoasca decipiens.</title>
        <authorList>
            <person name="Nadal-Jimenez P."/>
            <person name="Siozios S."/>
            <person name="Halliday N."/>
            <person name="Camara M."/>
            <person name="Hurst G.D.D."/>
        </authorList>
    </citation>
    <scope>NUCLEOTIDE SEQUENCE [LARGE SCALE GENOMIC DNA]</scope>
    <source>
        <strain evidence="2 3">SyEd1</strain>
    </source>
</reference>
<feature type="transmembrane region" description="Helical" evidence="1">
    <location>
        <begin position="56"/>
        <end position="76"/>
    </location>
</feature>
<feature type="transmembrane region" description="Helical" evidence="1">
    <location>
        <begin position="25"/>
        <end position="44"/>
    </location>
</feature>
<dbReference type="RefSeq" id="WP_222160577.1">
    <property type="nucleotide sequence ID" value="NZ_CP081864.1"/>
</dbReference>
<name>A0ABX9AQS1_9ENTR</name>
<proteinExistence type="predicted"/>
<evidence type="ECO:0000313" key="3">
    <source>
        <dbReference type="Proteomes" id="UP000825886"/>
    </source>
</evidence>
<organism evidence="2 3">
    <name type="scientific">Symbiopectobacterium purcellii</name>
    <dbReference type="NCBI Taxonomy" id="2871826"/>
    <lineage>
        <taxon>Bacteria</taxon>
        <taxon>Pseudomonadati</taxon>
        <taxon>Pseudomonadota</taxon>
        <taxon>Gammaproteobacteria</taxon>
        <taxon>Enterobacterales</taxon>
        <taxon>Enterobacteriaceae</taxon>
    </lineage>
</organism>
<accession>A0ABX9AQS1</accession>
<keyword evidence="3" id="KW-1185">Reference proteome</keyword>
<protein>
    <recommendedName>
        <fullName evidence="4">Topoisomerase II</fullName>
    </recommendedName>
</protein>
<evidence type="ECO:0008006" key="4">
    <source>
        <dbReference type="Google" id="ProtNLM"/>
    </source>
</evidence>
<evidence type="ECO:0000313" key="2">
    <source>
        <dbReference type="EMBL" id="QZN97540.1"/>
    </source>
</evidence>
<evidence type="ECO:0000256" key="1">
    <source>
        <dbReference type="SAM" id="Phobius"/>
    </source>
</evidence>
<keyword evidence="1" id="KW-1133">Transmembrane helix</keyword>